<sequence length="506" mass="56067">MNSIVAIELGTNAVRIFAFDLMGNIIGFAKGHYPTFHEGPDNSEQDPEQVFITMLYVLKNLLNDTLYPQKCVVGCICFSGSMHSLLTVDKDGVPLGNVITWADNRGKETAVELKESELGRTIYEATGTPIHPMSSMVKIAWLRNNDPDRFKKTSKYLPVKSYILQQLTGSCIIDYSIASATGLMNIHSLTWDDTALEFAGISAGKLPQLVPVFYSEAKLKKEYQKALRLQPDVKIIIGSSDGCLATLGAGVWEEGKATITIEDSGAFRVIGDKIIKDHNKQIFNYLLTKEHIVSGGPTNSGGVIFEWFTKRFGDFKKAFDIDHSMGNLIREAAEVTVGSDGLLFLPYLLGERAPIWNANAKGCYFGINIRHERKHFIRATIEGILYEMYSIGKTLENHRAIDSLSVNGSFASIPFCTQIIADIFNKPVSTVSHGDTIGAGAFLLSATEMGMYKNLREASNTIKMHQIFLPNANDHAIYRQYFTVFESLIEKIGGEFDAISNLQNLK</sequence>
<evidence type="ECO:0000256" key="1">
    <source>
        <dbReference type="ARBA" id="ARBA00009156"/>
    </source>
</evidence>
<dbReference type="Pfam" id="PF00370">
    <property type="entry name" value="FGGY_N"/>
    <property type="match status" value="1"/>
</dbReference>
<dbReference type="OrthoDB" id="9805576at2"/>
<dbReference type="CDD" id="cd07770">
    <property type="entry name" value="ASKHA_NBD_FGGY_GntK"/>
    <property type="match status" value="1"/>
</dbReference>
<evidence type="ECO:0000256" key="2">
    <source>
        <dbReference type="ARBA" id="ARBA00022679"/>
    </source>
</evidence>
<dbReference type="GO" id="GO:0005975">
    <property type="term" value="P:carbohydrate metabolic process"/>
    <property type="evidence" value="ECO:0007669"/>
    <property type="project" value="InterPro"/>
</dbReference>
<evidence type="ECO:0000259" key="5">
    <source>
        <dbReference type="Pfam" id="PF00370"/>
    </source>
</evidence>
<dbReference type="PIRSF" id="PIRSF000538">
    <property type="entry name" value="GlpK"/>
    <property type="match status" value="1"/>
</dbReference>
<dbReference type="RefSeq" id="WP_100340501.1">
    <property type="nucleotide sequence ID" value="NZ_PGFJ01000001.1"/>
</dbReference>
<evidence type="ECO:0000259" key="6">
    <source>
        <dbReference type="Pfam" id="PF02782"/>
    </source>
</evidence>
<comment type="similarity">
    <text evidence="1 4">Belongs to the FGGY kinase family.</text>
</comment>
<dbReference type="Gene3D" id="3.30.420.40">
    <property type="match status" value="2"/>
</dbReference>
<proteinExistence type="inferred from homology"/>
<reference evidence="7 8" key="1">
    <citation type="submission" date="2017-11" db="EMBL/GenBank/DDBJ databases">
        <title>Genomic Encyclopedia of Archaeal and Bacterial Type Strains, Phase II (KMG-II): From Individual Species to Whole Genera.</title>
        <authorList>
            <person name="Goeker M."/>
        </authorList>
    </citation>
    <scope>NUCLEOTIDE SEQUENCE [LARGE SCALE GENOMIC DNA]</scope>
    <source>
        <strain evidence="7 8">DSM 28175</strain>
    </source>
</reference>
<gene>
    <name evidence="7" type="ORF">CLV57_1313</name>
</gene>
<evidence type="ECO:0000256" key="3">
    <source>
        <dbReference type="ARBA" id="ARBA00022777"/>
    </source>
</evidence>
<dbReference type="GO" id="GO:0016301">
    <property type="term" value="F:kinase activity"/>
    <property type="evidence" value="ECO:0007669"/>
    <property type="project" value="UniProtKB-KW"/>
</dbReference>
<dbReference type="InterPro" id="IPR018485">
    <property type="entry name" value="FGGY_C"/>
</dbReference>
<dbReference type="AlphaFoldDB" id="A0A2H9VU30"/>
<dbReference type="PROSITE" id="PS00445">
    <property type="entry name" value="FGGY_KINASES_2"/>
    <property type="match status" value="1"/>
</dbReference>
<dbReference type="PANTHER" id="PTHR43095:SF2">
    <property type="entry name" value="GLUCONOKINASE"/>
    <property type="match status" value="1"/>
</dbReference>
<dbReference type="PROSITE" id="PS00933">
    <property type="entry name" value="FGGY_KINASES_1"/>
    <property type="match status" value="1"/>
</dbReference>
<dbReference type="InterPro" id="IPR000577">
    <property type="entry name" value="Carb_kinase_FGGY"/>
</dbReference>
<keyword evidence="2 4" id="KW-0808">Transferase</keyword>
<evidence type="ECO:0000313" key="8">
    <source>
        <dbReference type="Proteomes" id="UP000242687"/>
    </source>
</evidence>
<dbReference type="InterPro" id="IPR050406">
    <property type="entry name" value="FGGY_Carb_Kinase"/>
</dbReference>
<name>A0A2H9VU30_9SPHI</name>
<dbReference type="SUPFAM" id="SSF53067">
    <property type="entry name" value="Actin-like ATPase domain"/>
    <property type="match status" value="2"/>
</dbReference>
<dbReference type="Pfam" id="PF02782">
    <property type="entry name" value="FGGY_C"/>
    <property type="match status" value="1"/>
</dbReference>
<evidence type="ECO:0000256" key="4">
    <source>
        <dbReference type="RuleBase" id="RU003733"/>
    </source>
</evidence>
<comment type="caution">
    <text evidence="7">The sequence shown here is derived from an EMBL/GenBank/DDBJ whole genome shotgun (WGS) entry which is preliminary data.</text>
</comment>
<dbReference type="InterPro" id="IPR018484">
    <property type="entry name" value="FGGY_N"/>
</dbReference>
<feature type="domain" description="Carbohydrate kinase FGGY N-terminal" evidence="5">
    <location>
        <begin position="4"/>
        <end position="248"/>
    </location>
</feature>
<dbReference type="Proteomes" id="UP000242687">
    <property type="component" value="Unassembled WGS sequence"/>
</dbReference>
<dbReference type="InterPro" id="IPR018483">
    <property type="entry name" value="Carb_kinase_FGGY_CS"/>
</dbReference>
<evidence type="ECO:0000313" key="7">
    <source>
        <dbReference type="EMBL" id="PJJ84302.1"/>
    </source>
</evidence>
<dbReference type="InterPro" id="IPR043129">
    <property type="entry name" value="ATPase_NBD"/>
</dbReference>
<keyword evidence="3 4" id="KW-0418">Kinase</keyword>
<keyword evidence="8" id="KW-1185">Reference proteome</keyword>
<dbReference type="PANTHER" id="PTHR43095">
    <property type="entry name" value="SUGAR KINASE"/>
    <property type="match status" value="1"/>
</dbReference>
<dbReference type="EMBL" id="PGFJ01000001">
    <property type="protein sequence ID" value="PJJ84302.1"/>
    <property type="molecule type" value="Genomic_DNA"/>
</dbReference>
<dbReference type="GO" id="GO:0016773">
    <property type="term" value="F:phosphotransferase activity, alcohol group as acceptor"/>
    <property type="evidence" value="ECO:0007669"/>
    <property type="project" value="InterPro"/>
</dbReference>
<feature type="domain" description="Carbohydrate kinase FGGY C-terminal" evidence="6">
    <location>
        <begin position="289"/>
        <end position="446"/>
    </location>
</feature>
<accession>A0A2H9VU30</accession>
<organism evidence="7 8">
    <name type="scientific">Mucilaginibacter auburnensis</name>
    <dbReference type="NCBI Taxonomy" id="1457233"/>
    <lineage>
        <taxon>Bacteria</taxon>
        <taxon>Pseudomonadati</taxon>
        <taxon>Bacteroidota</taxon>
        <taxon>Sphingobacteriia</taxon>
        <taxon>Sphingobacteriales</taxon>
        <taxon>Sphingobacteriaceae</taxon>
        <taxon>Mucilaginibacter</taxon>
    </lineage>
</organism>
<protein>
    <submittedName>
        <fullName evidence="7">Gluconokinase</fullName>
    </submittedName>
</protein>